<dbReference type="SUPFAM" id="SSF49303">
    <property type="entry name" value="beta-Galactosidase/glucuronidase domain"/>
    <property type="match status" value="3"/>
</dbReference>
<keyword evidence="2 6" id="KW-0378">Hydrolase</keyword>
<organism evidence="6 7">
    <name type="scientific">Actinacidiphila bryophytorum</name>
    <dbReference type="NCBI Taxonomy" id="1436133"/>
    <lineage>
        <taxon>Bacteria</taxon>
        <taxon>Bacillati</taxon>
        <taxon>Actinomycetota</taxon>
        <taxon>Actinomycetes</taxon>
        <taxon>Kitasatosporales</taxon>
        <taxon>Streptomycetaceae</taxon>
        <taxon>Actinacidiphila</taxon>
    </lineage>
</organism>
<dbReference type="Pfam" id="PF18368">
    <property type="entry name" value="Ig_GlcNase"/>
    <property type="match status" value="1"/>
</dbReference>
<proteinExistence type="inferred from homology"/>
<dbReference type="InterPro" id="IPR000421">
    <property type="entry name" value="FA58C"/>
</dbReference>
<dbReference type="PROSITE" id="PS51318">
    <property type="entry name" value="TAT"/>
    <property type="match status" value="1"/>
</dbReference>
<dbReference type="Gene3D" id="2.60.40.10">
    <property type="entry name" value="Immunoglobulins"/>
    <property type="match status" value="2"/>
</dbReference>
<dbReference type="Gene3D" id="3.20.20.80">
    <property type="entry name" value="Glycosidases"/>
    <property type="match status" value="1"/>
</dbReference>
<accession>A0A9W4MDJ2</accession>
<feature type="region of interest" description="Disordered" evidence="4">
    <location>
        <begin position="1"/>
        <end position="26"/>
    </location>
</feature>
<feature type="domain" description="F5/8 type C" evidence="5">
    <location>
        <begin position="627"/>
        <end position="778"/>
    </location>
</feature>
<dbReference type="Pfam" id="PF22666">
    <property type="entry name" value="Glyco_hydro_2_N2"/>
    <property type="match status" value="1"/>
</dbReference>
<comment type="caution">
    <text evidence="6">The sequence shown here is derived from an EMBL/GenBank/DDBJ whole genome shotgun (WGS) entry which is preliminary data.</text>
</comment>
<evidence type="ECO:0000256" key="1">
    <source>
        <dbReference type="ARBA" id="ARBA00007401"/>
    </source>
</evidence>
<dbReference type="PROSITE" id="PS50022">
    <property type="entry name" value="FA58C_3"/>
    <property type="match status" value="3"/>
</dbReference>
<evidence type="ECO:0000313" key="7">
    <source>
        <dbReference type="Proteomes" id="UP001153328"/>
    </source>
</evidence>
<comment type="similarity">
    <text evidence="1">Belongs to the glycosyl hydrolase 2 family.</text>
</comment>
<dbReference type="SUPFAM" id="SSF49785">
    <property type="entry name" value="Galactose-binding domain-like"/>
    <property type="match status" value="4"/>
</dbReference>
<dbReference type="PANTHER" id="PTHR43536">
    <property type="entry name" value="MANNOSYLGLYCOPROTEIN ENDO-BETA-MANNOSIDASE"/>
    <property type="match status" value="1"/>
</dbReference>
<evidence type="ECO:0000256" key="3">
    <source>
        <dbReference type="ARBA" id="ARBA00023295"/>
    </source>
</evidence>
<dbReference type="InterPro" id="IPR006311">
    <property type="entry name" value="TAT_signal"/>
</dbReference>
<dbReference type="GO" id="GO:0005975">
    <property type="term" value="P:carbohydrate metabolic process"/>
    <property type="evidence" value="ECO:0007669"/>
    <property type="project" value="InterPro"/>
</dbReference>
<dbReference type="InterPro" id="IPR017853">
    <property type="entry name" value="GH"/>
</dbReference>
<feature type="region of interest" description="Disordered" evidence="4">
    <location>
        <begin position="651"/>
        <end position="674"/>
    </location>
</feature>
<keyword evidence="7" id="KW-1185">Reference proteome</keyword>
<keyword evidence="3" id="KW-0326">Glycosidase</keyword>
<reference evidence="6" key="1">
    <citation type="submission" date="2021-06" db="EMBL/GenBank/DDBJ databases">
        <authorList>
            <person name="Arsene-Ploetze F."/>
        </authorList>
    </citation>
    <scope>NUCLEOTIDE SEQUENCE</scope>
    <source>
        <strain evidence="6">SBRY1</strain>
    </source>
</reference>
<dbReference type="SUPFAM" id="SSF51445">
    <property type="entry name" value="(Trans)glycosidases"/>
    <property type="match status" value="1"/>
</dbReference>
<dbReference type="Pfam" id="PF00754">
    <property type="entry name" value="F5_F8_type_C"/>
    <property type="match status" value="2"/>
</dbReference>
<feature type="region of interest" description="Disordered" evidence="4">
    <location>
        <begin position="792"/>
        <end position="811"/>
    </location>
</feature>
<evidence type="ECO:0000256" key="4">
    <source>
        <dbReference type="SAM" id="MobiDB-lite"/>
    </source>
</evidence>
<feature type="domain" description="F5/8 type C" evidence="5">
    <location>
        <begin position="779"/>
        <end position="865"/>
    </location>
</feature>
<dbReference type="InterPro" id="IPR006102">
    <property type="entry name" value="Ig-like_GH2"/>
</dbReference>
<dbReference type="InterPro" id="IPR041351">
    <property type="entry name" value="Ig_GlcNase"/>
</dbReference>
<dbReference type="InterPro" id="IPR043534">
    <property type="entry name" value="EBDG/EBM"/>
</dbReference>
<dbReference type="Gene3D" id="2.60.120.260">
    <property type="entry name" value="Galactose-binding domain-like"/>
    <property type="match status" value="3"/>
</dbReference>
<dbReference type="Pfam" id="PF00703">
    <property type="entry name" value="Glyco_hydro_2"/>
    <property type="match status" value="1"/>
</dbReference>
<dbReference type="Pfam" id="PF22633">
    <property type="entry name" value="F5_F8_type_C_2"/>
    <property type="match status" value="1"/>
</dbReference>
<feature type="domain" description="F5/8 type C" evidence="5">
    <location>
        <begin position="60"/>
        <end position="228"/>
    </location>
</feature>
<evidence type="ECO:0000259" key="5">
    <source>
        <dbReference type="PROSITE" id="PS50022"/>
    </source>
</evidence>
<sequence>MAHQSHPPHPSHRGAEPSPRPSRRSVVATGSTLLAGFGLAAAVPGAASAAAPGAQPGAKVPPGEPGGPGELAAYRPVAVSSTDYAPTPAEFAVDGLNSPGVRGTGWRAADGDPQWISVDLQGDCQVTAVRLTFEGDAGDPVFTKPASGNWADGTTGREILSSYAVDFVVETSRDGRSWTSVHRTTAGTGGVVDIELDQPVTARWVRMTSRKRSNPNPLGLNGFEVYGTPPAHRAGATGWTDWGRHDHKAPALSVAADGTVPLESGWTLTMDDWAGGEGADLSRTTVDTGGWLPATVPGTVLASLVDQGKLPDPVAGLNNLHIPEALSRHSWWYKRDFELPRGLPAGQGRRVWLEFDGVNHQADIWLNGSHVGGLTYPFARSAHDVTALLAAEGGNALAVKITPMPTPGSPGDKGPAGESWVDAGAGQMNLNSPTYLAVSGWDWMPAVRDRVSGIWNHVRLRSTGDVVIGDPRVDTVLPNLPDTSVAEVTLTVPVRNASGTDRAATVSASFGDVRVSRNVTVPAGQSLDVTFAPDAFSRLRVRNPRLWWPAGLGEAALHDLTMTVTVGGTQSDRRTTRFGIRQFGYEYKVPLPFSGSGDAYTQSVDVGPRSARYVRINCRTRATGWGNSLWTVAVVDSTQPSVDLALHATATSSSVDEDDHGPGNATDGNPATRWSSAFEDDQWLQLDLGAVRSFDRVDLTWEQAYARTYVVQVSADGSAWTDAEAVDNSAVPLPFNGGDASLQTEDFDPVTARHVRIDCGLRQTSWGNSLWSLSVVDSNRADTDLALHRTVTASSEDPGNPAVNATDGKPGTRWSSEYADHQWIAVDLGSAQTFDRVSILWEAAYPKTYVIQVSDDGQSWTDVKSVKNSPDPLRISVNGVRVLCRGGNWGWDELLRRMPAERMDAAVRMHRDMNFTMIRNWVGSSDREEFFAACDEHGILVWNDFPNAWGMDPPDHDAYNALARDTVLRYRSHPCVVVWCGANEGNPPQAIDDGMRDAVQSQAPGILYQNNSAGGIINGGGPYNWIEPERYYDPASYGSNSFGFHTEIGMPVVSTAESMRNMVGDGPEWPIGGAWYYHDWSEHGNQAPQNYKAAIEARLGTARGLDDFARKAQFVNYENTRSMFEAWNAHLWDDASGLMLWMSHPAWHSTVWQTYDYDFDVNGTYYGARSACEPLHVQADPVDWQVIAVNHTASELRGARVTAQAYDLDGRPLGAARSARVDVASAAVAEAFTAGWTDALPDLHLLRLVLADGRGRELSRNHYWRYRTPAAMTALNSARQVRMSASIGRVTADGSRRALTATVRNRGAGVAAMVRLSLLDRATGERVLPTLYGDNYLWLLPGESRQVMLSWPAHALPSGRPELRVEGYNSPAVTAR</sequence>
<dbReference type="InterPro" id="IPR008979">
    <property type="entry name" value="Galactose-bd-like_sf"/>
</dbReference>
<dbReference type="InterPro" id="IPR013783">
    <property type="entry name" value="Ig-like_fold"/>
</dbReference>
<feature type="region of interest" description="Disordered" evidence="4">
    <location>
        <begin position="49"/>
        <end position="72"/>
    </location>
</feature>
<dbReference type="InterPro" id="IPR054593">
    <property type="entry name" value="Beta-mannosidase-like_N2"/>
</dbReference>
<protein>
    <submittedName>
        <fullName evidence="6">Glycosyl hydrolases family 2, sugar binding domain</fullName>
    </submittedName>
</protein>
<dbReference type="RefSeq" id="WP_205046092.1">
    <property type="nucleotide sequence ID" value="NZ_CAJVAX010000018.1"/>
</dbReference>
<dbReference type="PANTHER" id="PTHR43536:SF1">
    <property type="entry name" value="MANNOSYLGLYCOPROTEIN ENDO-BETA-MANNOSIDASE"/>
    <property type="match status" value="1"/>
</dbReference>
<dbReference type="EMBL" id="CAJVAX010000018">
    <property type="protein sequence ID" value="CAG7647559.1"/>
    <property type="molecule type" value="Genomic_DNA"/>
</dbReference>
<name>A0A9W4MDJ2_9ACTN</name>
<dbReference type="GO" id="GO:0004553">
    <property type="term" value="F:hydrolase activity, hydrolyzing O-glycosyl compounds"/>
    <property type="evidence" value="ECO:0007669"/>
    <property type="project" value="InterPro"/>
</dbReference>
<evidence type="ECO:0000313" key="6">
    <source>
        <dbReference type="EMBL" id="CAG7647559.1"/>
    </source>
</evidence>
<dbReference type="InterPro" id="IPR036156">
    <property type="entry name" value="Beta-gal/glucu_dom_sf"/>
</dbReference>
<dbReference type="Proteomes" id="UP001153328">
    <property type="component" value="Unassembled WGS sequence"/>
</dbReference>
<evidence type="ECO:0000256" key="2">
    <source>
        <dbReference type="ARBA" id="ARBA00022801"/>
    </source>
</evidence>
<gene>
    <name evidence="6" type="ORF">SBRY_40698</name>
</gene>
<feature type="compositionally biased region" description="Low complexity" evidence="4">
    <location>
        <begin position="49"/>
        <end position="61"/>
    </location>
</feature>